<feature type="domain" description="HTH psq-type" evidence="2">
    <location>
        <begin position="18"/>
        <end position="54"/>
    </location>
</feature>
<dbReference type="AlphaFoldDB" id="A0AAW1HTS7"/>
<name>A0AAW1HTS7_POPJA</name>
<keyword evidence="3" id="KW-0238">DNA-binding</keyword>
<dbReference type="Pfam" id="PF05225">
    <property type="entry name" value="HTH_psq"/>
    <property type="match status" value="1"/>
</dbReference>
<dbReference type="GO" id="GO:0003677">
    <property type="term" value="F:DNA binding"/>
    <property type="evidence" value="ECO:0007669"/>
    <property type="project" value="UniProtKB-KW"/>
</dbReference>
<protein>
    <submittedName>
        <fullName evidence="3">CENP-B N-terminal DNA-binding domain</fullName>
    </submittedName>
</protein>
<dbReference type="SUPFAM" id="SSF46689">
    <property type="entry name" value="Homeodomain-like"/>
    <property type="match status" value="1"/>
</dbReference>
<gene>
    <name evidence="3" type="ORF">QE152_g39584</name>
</gene>
<dbReference type="Gene3D" id="1.10.10.60">
    <property type="entry name" value="Homeodomain-like"/>
    <property type="match status" value="1"/>
</dbReference>
<evidence type="ECO:0000313" key="4">
    <source>
        <dbReference type="Proteomes" id="UP001458880"/>
    </source>
</evidence>
<evidence type="ECO:0000313" key="3">
    <source>
        <dbReference type="EMBL" id="KAK9679889.1"/>
    </source>
</evidence>
<keyword evidence="4" id="KW-1185">Reference proteome</keyword>
<reference evidence="3 4" key="1">
    <citation type="journal article" date="2024" name="BMC Genomics">
        <title>De novo assembly and annotation of Popillia japonica's genome with initial clues to its potential as an invasive pest.</title>
        <authorList>
            <person name="Cucini C."/>
            <person name="Boschi S."/>
            <person name="Funari R."/>
            <person name="Cardaioli E."/>
            <person name="Iannotti N."/>
            <person name="Marturano G."/>
            <person name="Paoli F."/>
            <person name="Bruttini M."/>
            <person name="Carapelli A."/>
            <person name="Frati F."/>
            <person name="Nardi F."/>
        </authorList>
    </citation>
    <scope>NUCLEOTIDE SEQUENCE [LARGE SCALE GENOMIC DNA]</scope>
    <source>
        <strain evidence="3">DMR45628</strain>
    </source>
</reference>
<evidence type="ECO:0000256" key="1">
    <source>
        <dbReference type="ARBA" id="ARBA00004123"/>
    </source>
</evidence>
<dbReference type="GO" id="GO:0005634">
    <property type="term" value="C:nucleus"/>
    <property type="evidence" value="ECO:0007669"/>
    <property type="project" value="UniProtKB-SubCell"/>
</dbReference>
<dbReference type="InterPro" id="IPR007889">
    <property type="entry name" value="HTH_Psq"/>
</dbReference>
<comment type="caution">
    <text evidence="3">The sequence shown here is derived from an EMBL/GenBank/DDBJ whole genome shotgun (WGS) entry which is preliminary data.</text>
</comment>
<accession>A0AAW1HTS7</accession>
<proteinExistence type="predicted"/>
<dbReference type="EMBL" id="JASPKY010000959">
    <property type="protein sequence ID" value="KAK9679889.1"/>
    <property type="molecule type" value="Genomic_DNA"/>
</dbReference>
<evidence type="ECO:0000259" key="2">
    <source>
        <dbReference type="Pfam" id="PF05225"/>
    </source>
</evidence>
<organism evidence="3 4">
    <name type="scientific">Popillia japonica</name>
    <name type="common">Japanese beetle</name>
    <dbReference type="NCBI Taxonomy" id="7064"/>
    <lineage>
        <taxon>Eukaryota</taxon>
        <taxon>Metazoa</taxon>
        <taxon>Ecdysozoa</taxon>
        <taxon>Arthropoda</taxon>
        <taxon>Hexapoda</taxon>
        <taxon>Insecta</taxon>
        <taxon>Pterygota</taxon>
        <taxon>Neoptera</taxon>
        <taxon>Endopterygota</taxon>
        <taxon>Coleoptera</taxon>
        <taxon>Polyphaga</taxon>
        <taxon>Scarabaeiformia</taxon>
        <taxon>Scarabaeidae</taxon>
        <taxon>Rutelinae</taxon>
        <taxon>Popillia</taxon>
    </lineage>
</organism>
<sequence>MVRNYISKSDRNNISEVALRRAVKVVFSKRLSQRQATKAHGVKRPTLQSRLRKILENTTAEQYLQQDSWKGNDLSLRKPENTSLARGIGFNQAKVKDFFDNYLKLHKKFSFTPERIYNLDETGVQTVLKPPKIVAPKGKNKLVLGRPPRKERQ</sequence>
<dbReference type="InterPro" id="IPR009057">
    <property type="entry name" value="Homeodomain-like_sf"/>
</dbReference>
<dbReference type="Proteomes" id="UP001458880">
    <property type="component" value="Unassembled WGS sequence"/>
</dbReference>
<comment type="subcellular location">
    <subcellularLocation>
        <location evidence="1">Nucleus</location>
    </subcellularLocation>
</comment>